<dbReference type="EMBL" id="JACHVA010000044">
    <property type="protein sequence ID" value="MBC2601014.1"/>
    <property type="molecule type" value="Genomic_DNA"/>
</dbReference>
<gene>
    <name evidence="1" type="ORF">H5P30_04390</name>
</gene>
<reference evidence="1 2" key="1">
    <citation type="submission" date="2020-07" db="EMBL/GenBank/DDBJ databases">
        <authorList>
            <person name="Feng X."/>
        </authorList>
    </citation>
    <scope>NUCLEOTIDE SEQUENCE [LARGE SCALE GENOMIC DNA]</scope>
    <source>
        <strain evidence="1 2">JCM14086</strain>
    </source>
</reference>
<evidence type="ECO:0000313" key="1">
    <source>
        <dbReference type="EMBL" id="MBC2601014.1"/>
    </source>
</evidence>
<accession>A0A7X1AWD8</accession>
<evidence type="ECO:0000313" key="2">
    <source>
        <dbReference type="Proteomes" id="UP000525652"/>
    </source>
</evidence>
<proteinExistence type="predicted"/>
<dbReference type="Proteomes" id="UP000525652">
    <property type="component" value="Unassembled WGS sequence"/>
</dbReference>
<comment type="caution">
    <text evidence="1">The sequence shown here is derived from an EMBL/GenBank/DDBJ whole genome shotgun (WGS) entry which is preliminary data.</text>
</comment>
<dbReference type="AlphaFoldDB" id="A0A7X1AWD8"/>
<protein>
    <submittedName>
        <fullName evidence="1">SIR2 family protein</fullName>
    </submittedName>
</protein>
<organism evidence="1 2">
    <name type="scientific">Puniceicoccus vermicola</name>
    <dbReference type="NCBI Taxonomy" id="388746"/>
    <lineage>
        <taxon>Bacteria</taxon>
        <taxon>Pseudomonadati</taxon>
        <taxon>Verrucomicrobiota</taxon>
        <taxon>Opitutia</taxon>
        <taxon>Puniceicoccales</taxon>
        <taxon>Puniceicoccaceae</taxon>
        <taxon>Puniceicoccus</taxon>
    </lineage>
</organism>
<name>A0A7X1AWD8_9BACT</name>
<dbReference type="Pfam" id="PF13289">
    <property type="entry name" value="SIR2_2"/>
    <property type="match status" value="1"/>
</dbReference>
<sequence length="400" mass="44814">MYTHDPNRQISYLQQCLSGNKKPLGFLVGAGCPMSIQYQGNPIIPDIKGITSAIKQSFDEDADLKGVLNKITAQLEADGSSDPNIELILSHIRSLIVVVGNDTVRGLAADELKKIDKAICEEIERIVEKNHIDENSPYHHFANWSNSIDREHPITVFTTNYDLLLEEALESTKTPFFDGFSGSKNAFFDLQAVEEDAIPKRWVRLWKLHGSINWFRAENGNVFRSSVSPADTDSRLIHPSHLKYDESRRMPFLVMIDRLRAFLKQPTSLLVLNGYSFGDEHLNEVIMQGLQANPSSMAFALLYGELKNYETAIRLASTRSNLTLIAFDSGVVGGIKASWSMSEMMGELPLSDKWLVNVPKEAEPEEIDHTELRLGDFAVLGEFLRVLSGINEPDSNNSDE</sequence>
<dbReference type="RefSeq" id="WP_185691743.1">
    <property type="nucleotide sequence ID" value="NZ_JACHVA010000044.1"/>
</dbReference>
<keyword evidence="2" id="KW-1185">Reference proteome</keyword>